<dbReference type="Pfam" id="PF21371">
    <property type="entry name" value="Apc5_N"/>
    <property type="match status" value="1"/>
</dbReference>
<keyword evidence="14" id="KW-0539">Nucleus</keyword>
<dbReference type="PANTHER" id="PTHR12830">
    <property type="entry name" value="ANAPHASE-PROMOTING COMPLEX SUBUNIT 5"/>
    <property type="match status" value="1"/>
</dbReference>
<evidence type="ECO:0000256" key="2">
    <source>
        <dbReference type="ARBA" id="ARBA00004186"/>
    </source>
</evidence>
<keyword evidence="7" id="KW-0597">Phosphoprotein</keyword>
<dbReference type="CDD" id="cd16270">
    <property type="entry name" value="Apc5_N"/>
    <property type="match status" value="1"/>
</dbReference>
<comment type="pathway">
    <text evidence="3">Protein modification; protein ubiquitination.</text>
</comment>
<gene>
    <name evidence="18" type="ORF">GOODEAATRI_012727</name>
</gene>
<dbReference type="PANTHER" id="PTHR12830:SF9">
    <property type="entry name" value="ANAPHASE-PROMOTING COMPLEX SUBUNIT 5"/>
    <property type="match status" value="1"/>
</dbReference>
<evidence type="ECO:0000256" key="6">
    <source>
        <dbReference type="ARBA" id="ARBA00022490"/>
    </source>
</evidence>
<keyword evidence="19" id="KW-1185">Reference proteome</keyword>
<name>A0ABV0NJR3_9TELE</name>
<evidence type="ECO:0000256" key="8">
    <source>
        <dbReference type="ARBA" id="ARBA00022618"/>
    </source>
</evidence>
<comment type="subcellular location">
    <subcellularLocation>
        <location evidence="2">Cytoplasm</location>
        <location evidence="2">Cytoskeleton</location>
        <location evidence="2">Spindle</location>
    </subcellularLocation>
    <subcellularLocation>
        <location evidence="1">Nucleus</location>
    </subcellularLocation>
</comment>
<dbReference type="InterPro" id="IPR048968">
    <property type="entry name" value="Apc5_N"/>
</dbReference>
<comment type="caution">
    <text evidence="18">The sequence shown here is derived from an EMBL/GenBank/DDBJ whole genome shotgun (WGS) entry which is preliminary data.</text>
</comment>
<evidence type="ECO:0000256" key="7">
    <source>
        <dbReference type="ARBA" id="ARBA00022553"/>
    </source>
</evidence>
<evidence type="ECO:0000313" key="18">
    <source>
        <dbReference type="EMBL" id="MEQ2171622.1"/>
    </source>
</evidence>
<evidence type="ECO:0000256" key="15">
    <source>
        <dbReference type="ARBA" id="ARBA00023306"/>
    </source>
</evidence>
<keyword evidence="8" id="KW-0132">Cell division</keyword>
<accession>A0ABV0NJR3</accession>
<keyword evidence="11" id="KW-0833">Ubl conjugation pathway</keyword>
<evidence type="ECO:0000256" key="13">
    <source>
        <dbReference type="ARBA" id="ARBA00023212"/>
    </source>
</evidence>
<keyword evidence="15" id="KW-0131">Cell cycle</keyword>
<keyword evidence="10" id="KW-0498">Mitosis</keyword>
<evidence type="ECO:0000313" key="19">
    <source>
        <dbReference type="Proteomes" id="UP001476798"/>
    </source>
</evidence>
<evidence type="ECO:0000256" key="5">
    <source>
        <dbReference type="ARBA" id="ARBA00016066"/>
    </source>
</evidence>
<comment type="similarity">
    <text evidence="4">Belongs to the APC5 family.</text>
</comment>
<feature type="domain" description="Anaphase-promoting complex subunit 5" evidence="16">
    <location>
        <begin position="192"/>
        <end position="254"/>
    </location>
</feature>
<evidence type="ECO:0000256" key="3">
    <source>
        <dbReference type="ARBA" id="ARBA00004906"/>
    </source>
</evidence>
<evidence type="ECO:0000256" key="9">
    <source>
        <dbReference type="ARBA" id="ARBA00022737"/>
    </source>
</evidence>
<reference evidence="18 19" key="1">
    <citation type="submission" date="2021-06" db="EMBL/GenBank/DDBJ databases">
        <authorList>
            <person name="Palmer J.M."/>
        </authorList>
    </citation>
    <scope>NUCLEOTIDE SEQUENCE [LARGE SCALE GENOMIC DNA]</scope>
    <source>
        <strain evidence="18 19">GA_2019</strain>
        <tissue evidence="18">Muscle</tissue>
    </source>
</reference>
<dbReference type="EMBL" id="JAHRIO010040807">
    <property type="protein sequence ID" value="MEQ2171622.1"/>
    <property type="molecule type" value="Genomic_DNA"/>
</dbReference>
<evidence type="ECO:0000256" key="1">
    <source>
        <dbReference type="ARBA" id="ARBA00004123"/>
    </source>
</evidence>
<sequence>MADGELKDMEYFFSTLPTPFSAFDSEAHKTSVVGLFMRHMLLAYNKLSFSQVYKLYKSLQHYYHSHYAKPTDGQVGLPALAADDSEMDLTSIEDTVGDRVDKEELDAPLHESELRDISLQAYLLKNDENKALKPAALQEELNNMLKFNPDFAEAVRSIRTFTSILKYAWAAYWFQMMVSPTAALCSSSLQQHYLNYLNSMRVQDIFLSAHSLLHYFDRLILSGNEGKSNGDEGYGRSLRYAALNLASLHCRFGH</sequence>
<evidence type="ECO:0000256" key="14">
    <source>
        <dbReference type="ARBA" id="ARBA00023242"/>
    </source>
</evidence>
<keyword evidence="9" id="KW-0677">Repeat</keyword>
<evidence type="ECO:0000256" key="11">
    <source>
        <dbReference type="ARBA" id="ARBA00022786"/>
    </source>
</evidence>
<evidence type="ECO:0000256" key="4">
    <source>
        <dbReference type="ARBA" id="ARBA00007450"/>
    </source>
</evidence>
<feature type="domain" description="Anaphase-promoting complex subunit 5 N-terminal" evidence="17">
    <location>
        <begin position="1"/>
        <end position="66"/>
    </location>
</feature>
<organism evidence="18 19">
    <name type="scientific">Goodea atripinnis</name>
    <dbReference type="NCBI Taxonomy" id="208336"/>
    <lineage>
        <taxon>Eukaryota</taxon>
        <taxon>Metazoa</taxon>
        <taxon>Chordata</taxon>
        <taxon>Craniata</taxon>
        <taxon>Vertebrata</taxon>
        <taxon>Euteleostomi</taxon>
        <taxon>Actinopterygii</taxon>
        <taxon>Neopterygii</taxon>
        <taxon>Teleostei</taxon>
        <taxon>Neoteleostei</taxon>
        <taxon>Acanthomorphata</taxon>
        <taxon>Ovalentaria</taxon>
        <taxon>Atherinomorphae</taxon>
        <taxon>Cyprinodontiformes</taxon>
        <taxon>Goodeidae</taxon>
        <taxon>Goodea</taxon>
    </lineage>
</organism>
<keyword evidence="12" id="KW-0802">TPR repeat</keyword>
<keyword evidence="6" id="KW-0963">Cytoplasm</keyword>
<protein>
    <recommendedName>
        <fullName evidence="5">Anaphase-promoting complex subunit 5</fullName>
    </recommendedName>
</protein>
<dbReference type="InterPro" id="IPR037679">
    <property type="entry name" value="Apc5"/>
</dbReference>
<proteinExistence type="inferred from homology"/>
<dbReference type="Proteomes" id="UP001476798">
    <property type="component" value="Unassembled WGS sequence"/>
</dbReference>
<evidence type="ECO:0000256" key="10">
    <source>
        <dbReference type="ARBA" id="ARBA00022776"/>
    </source>
</evidence>
<evidence type="ECO:0000259" key="16">
    <source>
        <dbReference type="Pfam" id="PF12862"/>
    </source>
</evidence>
<keyword evidence="13" id="KW-0206">Cytoskeleton</keyword>
<evidence type="ECO:0000259" key="17">
    <source>
        <dbReference type="Pfam" id="PF21371"/>
    </source>
</evidence>
<dbReference type="Pfam" id="PF12862">
    <property type="entry name" value="ANAPC5"/>
    <property type="match status" value="1"/>
</dbReference>
<dbReference type="InterPro" id="IPR026000">
    <property type="entry name" value="Apc5_dom"/>
</dbReference>
<evidence type="ECO:0000256" key="12">
    <source>
        <dbReference type="ARBA" id="ARBA00022803"/>
    </source>
</evidence>